<protein>
    <recommendedName>
        <fullName evidence="17">Membrane-associated tyrosine- and threonine-specific cdc2-inhibitory kinase</fullName>
        <ecNumber evidence="2">2.7.11.1</ecNumber>
    </recommendedName>
    <alternativeName>
        <fullName evidence="18">Myt1 kinase</fullName>
    </alternativeName>
</protein>
<accession>T1FX52</accession>
<feature type="region of interest" description="Disordered" evidence="21">
    <location>
        <begin position="1"/>
        <end position="49"/>
    </location>
</feature>
<feature type="domain" description="Protein kinase" evidence="22">
    <location>
        <begin position="91"/>
        <end position="340"/>
    </location>
</feature>
<dbReference type="GO" id="GO:0005524">
    <property type="term" value="F:ATP binding"/>
    <property type="evidence" value="ECO:0007669"/>
    <property type="project" value="UniProtKB-UniRule"/>
</dbReference>
<dbReference type="InterPro" id="IPR008271">
    <property type="entry name" value="Ser/Thr_kinase_AS"/>
</dbReference>
<dbReference type="AlphaFoldDB" id="T1FX52"/>
<evidence type="ECO:0000259" key="22">
    <source>
        <dbReference type="PROSITE" id="PS50011"/>
    </source>
</evidence>
<evidence type="ECO:0000256" key="14">
    <source>
        <dbReference type="ARBA" id="ARBA00037982"/>
    </source>
</evidence>
<dbReference type="GO" id="GO:0004672">
    <property type="term" value="F:protein kinase activity"/>
    <property type="evidence" value="ECO:0000318"/>
    <property type="project" value="GO_Central"/>
</dbReference>
<feature type="binding site" evidence="19">
    <location>
        <position position="121"/>
    </location>
    <ligand>
        <name>ATP</name>
        <dbReference type="ChEBI" id="CHEBI:30616"/>
    </ligand>
</feature>
<comment type="catalytic activity">
    <reaction evidence="16">
        <text>L-seryl-[protein] + ATP = O-phospho-L-seryl-[protein] + ADP + H(+)</text>
        <dbReference type="Rhea" id="RHEA:17989"/>
        <dbReference type="Rhea" id="RHEA-COMP:9863"/>
        <dbReference type="Rhea" id="RHEA-COMP:11604"/>
        <dbReference type="ChEBI" id="CHEBI:15378"/>
        <dbReference type="ChEBI" id="CHEBI:29999"/>
        <dbReference type="ChEBI" id="CHEBI:30616"/>
        <dbReference type="ChEBI" id="CHEBI:83421"/>
        <dbReference type="ChEBI" id="CHEBI:456216"/>
        <dbReference type="EC" id="2.7.11.1"/>
    </reaction>
</comment>
<dbReference type="eggNOG" id="KOG0601">
    <property type="taxonomic scope" value="Eukaryota"/>
</dbReference>
<evidence type="ECO:0000256" key="8">
    <source>
        <dbReference type="ARBA" id="ARBA00022777"/>
    </source>
</evidence>
<gene>
    <name evidence="24" type="primary">20213400</name>
    <name evidence="23" type="ORF">HELRODRAFT_62778</name>
</gene>
<keyword evidence="6" id="KW-0479">Metal-binding</keyword>
<dbReference type="SUPFAM" id="SSF56112">
    <property type="entry name" value="Protein kinase-like (PK-like)"/>
    <property type="match status" value="1"/>
</dbReference>
<dbReference type="STRING" id="6412.T1FX52"/>
<evidence type="ECO:0000256" key="15">
    <source>
        <dbReference type="ARBA" id="ARBA00047899"/>
    </source>
</evidence>
<evidence type="ECO:0000256" key="17">
    <source>
        <dbReference type="ARBA" id="ARBA00074601"/>
    </source>
</evidence>
<dbReference type="GO" id="GO:0051321">
    <property type="term" value="P:meiotic cell cycle"/>
    <property type="evidence" value="ECO:0000318"/>
    <property type="project" value="GO_Central"/>
</dbReference>
<dbReference type="PANTHER" id="PTHR11042">
    <property type="entry name" value="EUKARYOTIC TRANSLATION INITIATION FACTOR 2-ALPHA KINASE EIF2-ALPHA KINASE -RELATED"/>
    <property type="match status" value="1"/>
</dbReference>
<comment type="similarity">
    <text evidence="14">Belongs to the protein kinase superfamily. Ser/Thr protein kinase family. GCN2 subfamily.</text>
</comment>
<evidence type="ECO:0000256" key="6">
    <source>
        <dbReference type="ARBA" id="ARBA00022723"/>
    </source>
</evidence>
<evidence type="ECO:0000256" key="1">
    <source>
        <dbReference type="ARBA" id="ARBA00004395"/>
    </source>
</evidence>
<dbReference type="GO" id="GO:0010972">
    <property type="term" value="P:negative regulation of G2/M transition of mitotic cell cycle"/>
    <property type="evidence" value="ECO:0000318"/>
    <property type="project" value="GO_Central"/>
</dbReference>
<evidence type="ECO:0000256" key="13">
    <source>
        <dbReference type="ARBA" id="ARBA00023306"/>
    </source>
</evidence>
<reference evidence="23 25" key="2">
    <citation type="journal article" date="2013" name="Nature">
        <title>Insights into bilaterian evolution from three spiralian genomes.</title>
        <authorList>
            <person name="Simakov O."/>
            <person name="Marletaz F."/>
            <person name="Cho S.J."/>
            <person name="Edsinger-Gonzales E."/>
            <person name="Havlak P."/>
            <person name="Hellsten U."/>
            <person name="Kuo D.H."/>
            <person name="Larsson T."/>
            <person name="Lv J."/>
            <person name="Arendt D."/>
            <person name="Savage R."/>
            <person name="Osoegawa K."/>
            <person name="de Jong P."/>
            <person name="Grimwood J."/>
            <person name="Chapman J.A."/>
            <person name="Shapiro H."/>
            <person name="Aerts A."/>
            <person name="Otillar R.P."/>
            <person name="Terry A.Y."/>
            <person name="Boore J.L."/>
            <person name="Grigoriev I.V."/>
            <person name="Lindberg D.R."/>
            <person name="Seaver E.C."/>
            <person name="Weisblat D.A."/>
            <person name="Putnam N.H."/>
            <person name="Rokhsar D.S."/>
        </authorList>
    </citation>
    <scope>NUCLEOTIDE SEQUENCE</scope>
</reference>
<dbReference type="SMART" id="SM00220">
    <property type="entry name" value="S_TKc"/>
    <property type="match status" value="1"/>
</dbReference>
<keyword evidence="8" id="KW-0418">Kinase</keyword>
<dbReference type="InterPro" id="IPR017441">
    <property type="entry name" value="Protein_kinase_ATP_BS"/>
</dbReference>
<proteinExistence type="inferred from homology"/>
<keyword evidence="13" id="KW-0131">Cell cycle</keyword>
<keyword evidence="9 19" id="KW-0067">ATP-binding</keyword>
<dbReference type="EMBL" id="KB095811">
    <property type="protein sequence ID" value="ESO12356.1"/>
    <property type="molecule type" value="Genomic_DNA"/>
</dbReference>
<keyword evidence="10" id="KW-0460">Magnesium</keyword>
<keyword evidence="4" id="KW-0597">Phosphoprotein</keyword>
<name>T1FX52_HELRO</name>
<dbReference type="PROSITE" id="PS50011">
    <property type="entry name" value="PROTEIN_KINASE_DOM"/>
    <property type="match status" value="1"/>
</dbReference>
<dbReference type="FunFam" id="1.10.510.10:FF:000315">
    <property type="entry name" value="membrane-associated tyrosine- and threonine-specific cdc2-inhibitory kinase"/>
    <property type="match status" value="1"/>
</dbReference>
<dbReference type="GO" id="GO:0110031">
    <property type="term" value="P:negative regulation of G2/MI transition of meiotic cell cycle"/>
    <property type="evidence" value="ECO:0000318"/>
    <property type="project" value="GO_Central"/>
</dbReference>
<dbReference type="PROSITE" id="PS00107">
    <property type="entry name" value="PROTEIN_KINASE_ATP"/>
    <property type="match status" value="1"/>
</dbReference>
<evidence type="ECO:0000256" key="20">
    <source>
        <dbReference type="RuleBase" id="RU000304"/>
    </source>
</evidence>
<dbReference type="Gene3D" id="3.30.200.20">
    <property type="entry name" value="Phosphorylase Kinase, domain 1"/>
    <property type="match status" value="1"/>
</dbReference>
<dbReference type="InParanoid" id="T1FX52"/>
<evidence type="ECO:0000313" key="23">
    <source>
        <dbReference type="EMBL" id="ESO12356.1"/>
    </source>
</evidence>
<evidence type="ECO:0000256" key="18">
    <source>
        <dbReference type="ARBA" id="ARBA00084081"/>
    </source>
</evidence>
<dbReference type="EnsemblMetazoa" id="HelroT62778">
    <property type="protein sequence ID" value="HelroP62778"/>
    <property type="gene ID" value="HelroG62778"/>
</dbReference>
<dbReference type="GO" id="GO:0005634">
    <property type="term" value="C:nucleus"/>
    <property type="evidence" value="ECO:0000318"/>
    <property type="project" value="GO_Central"/>
</dbReference>
<dbReference type="InterPro" id="IPR000719">
    <property type="entry name" value="Prot_kinase_dom"/>
</dbReference>
<dbReference type="GO" id="GO:0004674">
    <property type="term" value="F:protein serine/threonine kinase activity"/>
    <property type="evidence" value="ECO:0007669"/>
    <property type="project" value="UniProtKB-KW"/>
</dbReference>
<evidence type="ECO:0000256" key="2">
    <source>
        <dbReference type="ARBA" id="ARBA00012513"/>
    </source>
</evidence>
<evidence type="ECO:0000256" key="16">
    <source>
        <dbReference type="ARBA" id="ARBA00048679"/>
    </source>
</evidence>
<comment type="subcellular location">
    <subcellularLocation>
        <location evidence="1">Golgi apparatus membrane</location>
        <topology evidence="1">Peripheral membrane protein</topology>
    </subcellularLocation>
</comment>
<keyword evidence="7 19" id="KW-0547">Nucleotide-binding</keyword>
<dbReference type="PROSITE" id="PS00108">
    <property type="entry name" value="PROTEIN_KINASE_ST"/>
    <property type="match status" value="1"/>
</dbReference>
<evidence type="ECO:0000256" key="9">
    <source>
        <dbReference type="ARBA" id="ARBA00022840"/>
    </source>
</evidence>
<comment type="catalytic activity">
    <reaction evidence="15">
        <text>L-threonyl-[protein] + ATP = O-phospho-L-threonyl-[protein] + ADP + H(+)</text>
        <dbReference type="Rhea" id="RHEA:46608"/>
        <dbReference type="Rhea" id="RHEA-COMP:11060"/>
        <dbReference type="Rhea" id="RHEA-COMP:11605"/>
        <dbReference type="ChEBI" id="CHEBI:15378"/>
        <dbReference type="ChEBI" id="CHEBI:30013"/>
        <dbReference type="ChEBI" id="CHEBI:30616"/>
        <dbReference type="ChEBI" id="CHEBI:61977"/>
        <dbReference type="ChEBI" id="CHEBI:456216"/>
        <dbReference type="EC" id="2.7.11.1"/>
    </reaction>
</comment>
<evidence type="ECO:0000256" key="3">
    <source>
        <dbReference type="ARBA" id="ARBA00022527"/>
    </source>
</evidence>
<dbReference type="Gene3D" id="1.10.510.10">
    <property type="entry name" value="Transferase(Phosphotransferase) domain 1"/>
    <property type="match status" value="1"/>
</dbReference>
<dbReference type="OMA" id="AQWLLFW"/>
<dbReference type="PANTHER" id="PTHR11042:SF183">
    <property type="entry name" value="MEMBRANE-ASSOCIATED TYROSINE- AND THREONINE-SPECIFIC CDC2-INHIBITORY KINASE"/>
    <property type="match status" value="1"/>
</dbReference>
<dbReference type="Proteomes" id="UP000015101">
    <property type="component" value="Unassembled WGS sequence"/>
</dbReference>
<dbReference type="RefSeq" id="XP_009009076.1">
    <property type="nucleotide sequence ID" value="XM_009010828.1"/>
</dbReference>
<keyword evidence="12" id="KW-0472">Membrane</keyword>
<dbReference type="GO" id="GO:0005737">
    <property type="term" value="C:cytoplasm"/>
    <property type="evidence" value="ECO:0000318"/>
    <property type="project" value="GO_Central"/>
</dbReference>
<evidence type="ECO:0000256" key="21">
    <source>
        <dbReference type="SAM" id="MobiDB-lite"/>
    </source>
</evidence>
<evidence type="ECO:0000256" key="19">
    <source>
        <dbReference type="PROSITE-ProRule" id="PRU10141"/>
    </source>
</evidence>
<organism evidence="24 25">
    <name type="scientific">Helobdella robusta</name>
    <name type="common">Californian leech</name>
    <dbReference type="NCBI Taxonomy" id="6412"/>
    <lineage>
        <taxon>Eukaryota</taxon>
        <taxon>Metazoa</taxon>
        <taxon>Spiralia</taxon>
        <taxon>Lophotrochozoa</taxon>
        <taxon>Annelida</taxon>
        <taxon>Clitellata</taxon>
        <taxon>Hirudinea</taxon>
        <taxon>Rhynchobdellida</taxon>
        <taxon>Glossiphoniidae</taxon>
        <taxon>Helobdella</taxon>
    </lineage>
</organism>
<keyword evidence="25" id="KW-1185">Reference proteome</keyword>
<evidence type="ECO:0000256" key="5">
    <source>
        <dbReference type="ARBA" id="ARBA00022679"/>
    </source>
</evidence>
<evidence type="ECO:0000313" key="24">
    <source>
        <dbReference type="EnsemblMetazoa" id="HelroP62778"/>
    </source>
</evidence>
<keyword evidence="3 20" id="KW-0723">Serine/threonine-protein kinase</keyword>
<keyword evidence="5" id="KW-0808">Transferase</keyword>
<evidence type="ECO:0000313" key="25">
    <source>
        <dbReference type="Proteomes" id="UP000015101"/>
    </source>
</evidence>
<dbReference type="GO" id="GO:0046872">
    <property type="term" value="F:metal ion binding"/>
    <property type="evidence" value="ECO:0007669"/>
    <property type="project" value="UniProtKB-KW"/>
</dbReference>
<evidence type="ECO:0000256" key="10">
    <source>
        <dbReference type="ARBA" id="ARBA00022842"/>
    </source>
</evidence>
<reference evidence="24" key="3">
    <citation type="submission" date="2015-06" db="UniProtKB">
        <authorList>
            <consortium name="EnsemblMetazoa"/>
        </authorList>
    </citation>
    <scope>IDENTIFICATION</scope>
</reference>
<dbReference type="CTD" id="20213400"/>
<sequence length="360" mass="41740">MDSPTYNTPRPTPKFFQEPQSFSTKKEKGQTPRVRIPPPPRPSAKKSATRLQFAKRNISKAMPVSFKSPDKTISTPLYNENKRESYFEQCFEIICKLGSGSFGDVYKVKSKEDGMYYAIKKSKERFKGSVDRKVKLEEVNKHEKLPVHRNCVKFIKAWEEKDHLYIQTELCKMSLSAYADEHHNIAEQLIMNYLIDLLMAVKHLHDHDLIHMDIKPENVFISDTDVCKLGDFGLVLDLNKREEWVDALEGDPKYLAPELMRGNFGKPADIFSLGITILELATDLDLPRGDKLWHQLRSGQLPDELLKGISLELKHLIEWMMQPDLNLRPTVDEVLGHRYLCEVCYLNVILTFLFYFEKFA</sequence>
<dbReference type="InterPro" id="IPR011009">
    <property type="entry name" value="Kinase-like_dom_sf"/>
</dbReference>
<dbReference type="OrthoDB" id="5337378at2759"/>
<dbReference type="Pfam" id="PF00069">
    <property type="entry name" value="Pkinase"/>
    <property type="match status" value="1"/>
</dbReference>
<dbReference type="EMBL" id="AMQM01000147">
    <property type="status" value="NOT_ANNOTATED_CDS"/>
    <property type="molecule type" value="Genomic_DNA"/>
</dbReference>
<reference evidence="25" key="1">
    <citation type="submission" date="2012-12" db="EMBL/GenBank/DDBJ databases">
        <authorList>
            <person name="Hellsten U."/>
            <person name="Grimwood J."/>
            <person name="Chapman J.A."/>
            <person name="Shapiro H."/>
            <person name="Aerts A."/>
            <person name="Otillar R.P."/>
            <person name="Terry A.Y."/>
            <person name="Boore J.L."/>
            <person name="Simakov O."/>
            <person name="Marletaz F."/>
            <person name="Cho S.-J."/>
            <person name="Edsinger-Gonzales E."/>
            <person name="Havlak P."/>
            <person name="Kuo D.-H."/>
            <person name="Larsson T."/>
            <person name="Lv J."/>
            <person name="Arendt D."/>
            <person name="Savage R."/>
            <person name="Osoegawa K."/>
            <person name="de Jong P."/>
            <person name="Lindberg D.R."/>
            <person name="Seaver E.C."/>
            <person name="Weisblat D.A."/>
            <person name="Putnam N.H."/>
            <person name="Grigoriev I.V."/>
            <person name="Rokhsar D.S."/>
        </authorList>
    </citation>
    <scope>NUCLEOTIDE SEQUENCE</scope>
</reference>
<dbReference type="KEGG" id="hro:HELRODRAFT_62778"/>
<evidence type="ECO:0000256" key="11">
    <source>
        <dbReference type="ARBA" id="ARBA00023034"/>
    </source>
</evidence>
<evidence type="ECO:0000256" key="7">
    <source>
        <dbReference type="ARBA" id="ARBA00022741"/>
    </source>
</evidence>
<dbReference type="InterPro" id="IPR050339">
    <property type="entry name" value="CC_SR_Kinase"/>
</dbReference>
<evidence type="ECO:0000256" key="12">
    <source>
        <dbReference type="ARBA" id="ARBA00023136"/>
    </source>
</evidence>
<dbReference type="GeneID" id="20213400"/>
<dbReference type="EC" id="2.7.11.1" evidence="2"/>
<dbReference type="GO" id="GO:0000139">
    <property type="term" value="C:Golgi membrane"/>
    <property type="evidence" value="ECO:0007669"/>
    <property type="project" value="UniProtKB-SubCell"/>
</dbReference>
<dbReference type="FunFam" id="3.30.200.20:FF:000280">
    <property type="entry name" value="membrane-associated tyrosine- and threonine-specific cdc2-inhibitory kinase"/>
    <property type="match status" value="1"/>
</dbReference>
<evidence type="ECO:0000256" key="4">
    <source>
        <dbReference type="ARBA" id="ARBA00022553"/>
    </source>
</evidence>
<keyword evidence="11" id="KW-0333">Golgi apparatus</keyword>
<dbReference type="HOGENOM" id="CLU_000288_25_2_1"/>